<gene>
    <name evidence="1" type="ORF">B9Q08_02845</name>
</gene>
<accession>A0A2R6AYL8</accession>
<comment type="caution">
    <text evidence="1">The sequence shown here is derived from an EMBL/GenBank/DDBJ whole genome shotgun (WGS) entry which is preliminary data.</text>
</comment>
<dbReference type="AlphaFoldDB" id="A0A2R6AYL8"/>
<evidence type="ECO:0000313" key="2">
    <source>
        <dbReference type="Proteomes" id="UP000240490"/>
    </source>
</evidence>
<organism evidence="1 2">
    <name type="scientific">Candidatus Marsarchaeota G2 archaeon ECH_B_SAG-M15</name>
    <dbReference type="NCBI Taxonomy" id="1978162"/>
    <lineage>
        <taxon>Archaea</taxon>
        <taxon>Candidatus Marsarchaeota</taxon>
        <taxon>Candidatus Marsarchaeota group 2</taxon>
    </lineage>
</organism>
<reference evidence="1 2" key="1">
    <citation type="submission" date="2017-04" db="EMBL/GenBank/DDBJ databases">
        <title>Novel microbial lineages endemic to geothermal iron-oxide mats fill important gaps in the evolutionary history of Archaea.</title>
        <authorList>
            <person name="Jay Z.J."/>
            <person name="Beam J.P."/>
            <person name="Dlakic M."/>
            <person name="Rusch D.B."/>
            <person name="Kozubal M.A."/>
            <person name="Inskeep W.P."/>
        </authorList>
    </citation>
    <scope>NUCLEOTIDE SEQUENCE [LARGE SCALE GENOMIC DNA]</scope>
    <source>
        <strain evidence="1">ECH_B_SAG-M15</strain>
    </source>
</reference>
<name>A0A2R6AYL8_9ARCH</name>
<protein>
    <submittedName>
        <fullName evidence="1">Uncharacterized protein</fullName>
    </submittedName>
</protein>
<evidence type="ECO:0000313" key="1">
    <source>
        <dbReference type="EMBL" id="PSN91423.1"/>
    </source>
</evidence>
<dbReference type="Proteomes" id="UP000240490">
    <property type="component" value="Unassembled WGS sequence"/>
</dbReference>
<dbReference type="EMBL" id="NEXJ01000047">
    <property type="protein sequence ID" value="PSN91423.1"/>
    <property type="molecule type" value="Genomic_DNA"/>
</dbReference>
<proteinExistence type="predicted"/>
<sequence>MVTTSGWVIYEATLKIKSTRKPKLVSIVWYGRKCVWSKTTIKYLCNKACCTYSSRCLVGMMKVSGFGFGVLKYSKAELKINF</sequence>